<organism evidence="6 7">
    <name type="scientific">Conexibacter arvalis</name>
    <dbReference type="NCBI Taxonomy" id="912552"/>
    <lineage>
        <taxon>Bacteria</taxon>
        <taxon>Bacillati</taxon>
        <taxon>Actinomycetota</taxon>
        <taxon>Thermoleophilia</taxon>
        <taxon>Solirubrobacterales</taxon>
        <taxon>Conexibacteraceae</taxon>
        <taxon>Conexibacter</taxon>
    </lineage>
</organism>
<evidence type="ECO:0000256" key="2">
    <source>
        <dbReference type="ARBA" id="ARBA00022695"/>
    </source>
</evidence>
<dbReference type="Pfam" id="PF01983">
    <property type="entry name" value="CofC"/>
    <property type="match status" value="1"/>
</dbReference>
<dbReference type="SUPFAM" id="SSF53448">
    <property type="entry name" value="Nucleotide-diphospho-sugar transferases"/>
    <property type="match status" value="1"/>
</dbReference>
<dbReference type="InterPro" id="IPR002835">
    <property type="entry name" value="CofC"/>
</dbReference>
<keyword evidence="2 5" id="KW-0548">Nucleotidyltransferase</keyword>
<dbReference type="GO" id="GO:0043814">
    <property type="term" value="F:phospholactate guanylyltransferase activity"/>
    <property type="evidence" value="ECO:0007669"/>
    <property type="project" value="InterPro"/>
</dbReference>
<dbReference type="NCBIfam" id="TIGR03552">
    <property type="entry name" value="F420_cofC"/>
    <property type="match status" value="1"/>
</dbReference>
<keyword evidence="1 5" id="KW-0808">Transferase</keyword>
<comment type="catalytic activity">
    <reaction evidence="5">
        <text>phosphoenolpyruvate + GTP + H(+) = enolpyruvoyl-2-diphospho-5'-guanosine + diphosphate</text>
        <dbReference type="Rhea" id="RHEA:30519"/>
        <dbReference type="ChEBI" id="CHEBI:15378"/>
        <dbReference type="ChEBI" id="CHEBI:33019"/>
        <dbReference type="ChEBI" id="CHEBI:37565"/>
        <dbReference type="ChEBI" id="CHEBI:58702"/>
        <dbReference type="ChEBI" id="CHEBI:143701"/>
        <dbReference type="EC" id="2.7.7.105"/>
    </reaction>
</comment>
<evidence type="ECO:0000313" key="7">
    <source>
        <dbReference type="Proteomes" id="UP000585272"/>
    </source>
</evidence>
<feature type="binding site" evidence="5">
    <location>
        <position position="156"/>
    </location>
    <ligand>
        <name>phosphoenolpyruvate</name>
        <dbReference type="ChEBI" id="CHEBI:58702"/>
    </ligand>
</feature>
<dbReference type="EMBL" id="JACHNU010000006">
    <property type="protein sequence ID" value="MBB4664104.1"/>
    <property type="molecule type" value="Genomic_DNA"/>
</dbReference>
<evidence type="ECO:0000256" key="3">
    <source>
        <dbReference type="ARBA" id="ARBA00022741"/>
    </source>
</evidence>
<keyword evidence="4 5" id="KW-0342">GTP-binding</keyword>
<sequence>MSTFAILPVKRFEEAKGRLDPGLAAGPRRALAEAMYVDVLTALRRSRGVDRVLVLTADPGAQRVAEGYDAIPLDDPAESGQNRAVLRGVAHARELGATRVLCMAGDTPMVDPAELDTLLGRPRTADRYVVVVPDRHGSGTNALLLSPPDVLAPSFGVDSAHRHQVLAEEAGVAVEVAEVESLGLDVDTPEDLEALRAVVASRRGGAAHTRGMLNQLMRTNAER</sequence>
<name>A0A840IJA1_9ACTN</name>
<reference evidence="6 7" key="1">
    <citation type="submission" date="2020-08" db="EMBL/GenBank/DDBJ databases">
        <title>Genomic Encyclopedia of Archaeal and Bacterial Type Strains, Phase II (KMG-II): from individual species to whole genera.</title>
        <authorList>
            <person name="Goeker M."/>
        </authorList>
    </citation>
    <scope>NUCLEOTIDE SEQUENCE [LARGE SCALE GENOMIC DNA]</scope>
    <source>
        <strain evidence="6 7">DSM 23288</strain>
    </source>
</reference>
<protein>
    <recommendedName>
        <fullName evidence="5">Phosphoenolpyruvate guanylyltransferase</fullName>
        <shortName evidence="5">PEP guanylyltransferase</shortName>
        <ecNumber evidence="5">2.7.7.105</ecNumber>
    </recommendedName>
</protein>
<dbReference type="Gene3D" id="3.90.550.10">
    <property type="entry name" value="Spore Coat Polysaccharide Biosynthesis Protein SpsA, Chain A"/>
    <property type="match status" value="1"/>
</dbReference>
<dbReference type="InterPro" id="IPR029044">
    <property type="entry name" value="Nucleotide-diphossugar_trans"/>
</dbReference>
<keyword evidence="7" id="KW-1185">Reference proteome</keyword>
<dbReference type="UniPathway" id="UPA00071"/>
<dbReference type="AlphaFoldDB" id="A0A840IJA1"/>
<evidence type="ECO:0000313" key="6">
    <source>
        <dbReference type="EMBL" id="MBB4664104.1"/>
    </source>
</evidence>
<comment type="similarity">
    <text evidence="5">Belongs to the CofC family.</text>
</comment>
<dbReference type="EC" id="2.7.7.105" evidence="5"/>
<comment type="pathway">
    <text evidence="5">Cofactor biosynthesis; coenzyme F420 biosynthesis.</text>
</comment>
<dbReference type="PANTHER" id="PTHR40392">
    <property type="entry name" value="2-PHOSPHO-L-LACTATE GUANYLYLTRANSFERASE"/>
    <property type="match status" value="1"/>
</dbReference>
<dbReference type="GO" id="GO:0052645">
    <property type="term" value="P:F420-0 metabolic process"/>
    <property type="evidence" value="ECO:0007669"/>
    <property type="project" value="UniProtKB-UniRule"/>
</dbReference>
<comment type="caution">
    <text evidence="6">The sequence shown here is derived from an EMBL/GenBank/DDBJ whole genome shotgun (WGS) entry which is preliminary data.</text>
</comment>
<comment type="function">
    <text evidence="5">Guanylyltransferase that catalyzes the activation of phosphoenolpyruvate (PEP) as enolpyruvoyl-2-diphospho-5'-guanosine, via the condensation of PEP with GTP. It is involved in the biosynthesis of coenzyme F420, a hydride carrier cofactor.</text>
</comment>
<dbReference type="PANTHER" id="PTHR40392:SF1">
    <property type="entry name" value="2-PHOSPHO-L-LACTATE GUANYLYLTRANSFERASE"/>
    <property type="match status" value="1"/>
</dbReference>
<keyword evidence="3 5" id="KW-0547">Nucleotide-binding</keyword>
<gene>
    <name evidence="5" type="primary">fbiD</name>
    <name evidence="6" type="ORF">BDZ31_003707</name>
</gene>
<dbReference type="GO" id="GO:0005525">
    <property type="term" value="F:GTP binding"/>
    <property type="evidence" value="ECO:0007669"/>
    <property type="project" value="UniProtKB-KW"/>
</dbReference>
<evidence type="ECO:0000256" key="4">
    <source>
        <dbReference type="ARBA" id="ARBA00023134"/>
    </source>
</evidence>
<dbReference type="HAMAP" id="MF_02114">
    <property type="entry name" value="CofC"/>
    <property type="match status" value="1"/>
</dbReference>
<evidence type="ECO:0000256" key="5">
    <source>
        <dbReference type="HAMAP-Rule" id="MF_02114"/>
    </source>
</evidence>
<evidence type="ECO:0000256" key="1">
    <source>
        <dbReference type="ARBA" id="ARBA00022679"/>
    </source>
</evidence>
<feature type="binding site" evidence="5">
    <location>
        <position position="140"/>
    </location>
    <ligand>
        <name>phosphoenolpyruvate</name>
        <dbReference type="ChEBI" id="CHEBI:58702"/>
    </ligand>
</feature>
<dbReference type="RefSeq" id="WP_183343844.1">
    <property type="nucleotide sequence ID" value="NZ_JACHNU010000006.1"/>
</dbReference>
<accession>A0A840IJA1</accession>
<feature type="binding site" evidence="5">
    <location>
        <position position="159"/>
    </location>
    <ligand>
        <name>phosphoenolpyruvate</name>
        <dbReference type="ChEBI" id="CHEBI:58702"/>
    </ligand>
</feature>
<dbReference type="Proteomes" id="UP000585272">
    <property type="component" value="Unassembled WGS sequence"/>
</dbReference>
<proteinExistence type="inferred from homology"/>